<keyword evidence="5 12" id="KW-0479">Metal-binding</keyword>
<dbReference type="EMBL" id="CP033004">
    <property type="protein sequence ID" value="QCI23135.1"/>
    <property type="molecule type" value="Genomic_DNA"/>
</dbReference>
<dbReference type="InterPro" id="IPR005954">
    <property type="entry name" value="HisB_N"/>
</dbReference>
<dbReference type="InterPro" id="IPR023214">
    <property type="entry name" value="HAD_sf"/>
</dbReference>
<dbReference type="NCBIfam" id="TIGR01662">
    <property type="entry name" value="HAD-SF-IIIA"/>
    <property type="match status" value="1"/>
</dbReference>
<keyword evidence="3 12" id="KW-0963">Cytoplasm</keyword>
<dbReference type="PROSITE" id="PS00954">
    <property type="entry name" value="IGP_DEHYDRATASE_1"/>
    <property type="match status" value="1"/>
</dbReference>
<dbReference type="NCBIfam" id="NF002114">
    <property type="entry name" value="PRK00951.2-4"/>
    <property type="match status" value="1"/>
</dbReference>
<evidence type="ECO:0000256" key="5">
    <source>
        <dbReference type="ARBA" id="ARBA00022723"/>
    </source>
</evidence>
<dbReference type="InterPro" id="IPR000807">
    <property type="entry name" value="ImidazoleglycerolP_deHydtase"/>
</dbReference>
<feature type="binding site" evidence="12">
    <location>
        <position position="103"/>
    </location>
    <ligand>
        <name>Zn(2+)</name>
        <dbReference type="ChEBI" id="CHEBI:29105"/>
    </ligand>
</feature>
<dbReference type="InterPro" id="IPR006549">
    <property type="entry name" value="HAD-SF_hydro_IIIA"/>
</dbReference>
<keyword evidence="4 12" id="KW-0028">Amino-acid biosynthesis</keyword>
<dbReference type="UniPathway" id="UPA00031">
    <property type="reaction ID" value="UER00011"/>
</dbReference>
<dbReference type="SUPFAM" id="SSF54211">
    <property type="entry name" value="Ribosomal protein S5 domain 2-like"/>
    <property type="match status" value="2"/>
</dbReference>
<evidence type="ECO:0000313" key="13">
    <source>
        <dbReference type="EMBL" id="QCI23135.1"/>
    </source>
</evidence>
<dbReference type="HAMAP" id="MF_01022">
    <property type="entry name" value="Bifunc_HisB"/>
    <property type="match status" value="1"/>
</dbReference>
<organism evidence="13 14">
    <name type="scientific">Buchnera aphidicola subsp. Melaphis rhois</name>
    <dbReference type="NCBI Taxonomy" id="118103"/>
    <lineage>
        <taxon>Bacteria</taxon>
        <taxon>Pseudomonadati</taxon>
        <taxon>Pseudomonadota</taxon>
        <taxon>Gammaproteobacteria</taxon>
        <taxon>Enterobacterales</taxon>
        <taxon>Erwiniaceae</taxon>
        <taxon>Buchnera</taxon>
    </lineage>
</organism>
<evidence type="ECO:0000256" key="7">
    <source>
        <dbReference type="ARBA" id="ARBA00022833"/>
    </source>
</evidence>
<evidence type="ECO:0000256" key="4">
    <source>
        <dbReference type="ARBA" id="ARBA00022605"/>
    </source>
</evidence>
<feature type="binding site" evidence="12">
    <location>
        <position position="9"/>
    </location>
    <ligand>
        <name>Mg(2+)</name>
        <dbReference type="ChEBI" id="CHEBI:18420"/>
    </ligand>
</feature>
<accession>A0A4D6YFI1</accession>
<sequence length="355" mass="40698">MNKKVLFIDRDGTLIAEPNQNFQVDDINKLTFEKCVIPALIKLKEFGYTFVIITNQDGLGSKKFPLASFSIPHQFMINVFLSQGIVFEDILICPHEVEHRCNCRKPKIGMIKHWLDSDQLDKKNSYVIGDRDSDMELAKNSELLGFHYGKNGCTWNTIQSKLTQRNRYACIIRNTKETKVKIEVWLDRCGENLINTKLHFFNHMLNQIAIHSNIRMKIVSNGDTHVDDHHTIEDVGIVLGQVLNKALGNKIGLDRFGFTLPMDESVGYCLMDISGRPFLKFESQFKFQHIGDMSTEMVEHFFRSLAFSMQITLHLKSTGENDHHRIESLFKVFGKTLRQAINVNGTTLPSSKGFL</sequence>
<evidence type="ECO:0000256" key="12">
    <source>
        <dbReference type="HAMAP-Rule" id="MF_01022"/>
    </source>
</evidence>
<dbReference type="InterPro" id="IPR038494">
    <property type="entry name" value="IGPD_sf"/>
</dbReference>
<evidence type="ECO:0000256" key="10">
    <source>
        <dbReference type="ARBA" id="ARBA00023239"/>
    </source>
</evidence>
<dbReference type="FunFam" id="3.30.230.40:FF:000001">
    <property type="entry name" value="Imidazoleglycerol-phosphate dehydratase HisB"/>
    <property type="match status" value="1"/>
</dbReference>
<evidence type="ECO:0000256" key="1">
    <source>
        <dbReference type="ARBA" id="ARBA00001946"/>
    </source>
</evidence>
<dbReference type="InterPro" id="IPR013954">
    <property type="entry name" value="PNK3P"/>
</dbReference>
<evidence type="ECO:0000256" key="9">
    <source>
        <dbReference type="ARBA" id="ARBA00023102"/>
    </source>
</evidence>
<reference evidence="13 14" key="1">
    <citation type="submission" date="2018-10" db="EMBL/GenBank/DDBJ databases">
        <title>Comparative functional genomics of the obligate endosymbiont Buchnera aphidicola.</title>
        <authorList>
            <person name="Chong R.A."/>
        </authorList>
    </citation>
    <scope>NUCLEOTIDE SEQUENCE [LARGE SCALE GENOMIC DNA]</scope>
    <source>
        <strain evidence="13 14">Mrh</strain>
    </source>
</reference>
<dbReference type="EC" id="3.1.3.15" evidence="12"/>
<gene>
    <name evidence="12 13" type="primary">hisB</name>
    <name evidence="13" type="ORF">D9V73_00480</name>
</gene>
<dbReference type="Gene3D" id="3.40.50.1000">
    <property type="entry name" value="HAD superfamily/HAD-like"/>
    <property type="match status" value="1"/>
</dbReference>
<dbReference type="CDD" id="cd07503">
    <property type="entry name" value="HAD_HisB-N"/>
    <property type="match status" value="1"/>
</dbReference>
<dbReference type="FunFam" id="3.30.230.40:FF:000003">
    <property type="entry name" value="Imidazoleglycerol-phosphate dehydratase HisB"/>
    <property type="match status" value="1"/>
</dbReference>
<dbReference type="RefSeq" id="WP_158336311.1">
    <property type="nucleotide sequence ID" value="NZ_CP033004.1"/>
</dbReference>
<dbReference type="SUPFAM" id="SSF56784">
    <property type="entry name" value="HAD-like"/>
    <property type="match status" value="1"/>
</dbReference>
<feature type="binding site" evidence="12">
    <location>
        <position position="101"/>
    </location>
    <ligand>
        <name>Zn(2+)</name>
        <dbReference type="ChEBI" id="CHEBI:29105"/>
    </ligand>
</feature>
<keyword evidence="6 12" id="KW-0378">Hydrolase</keyword>
<dbReference type="InterPro" id="IPR020568">
    <property type="entry name" value="Ribosomal_Su5_D2-typ_SF"/>
</dbReference>
<feature type="active site" description="Nucleophile" evidence="12">
    <location>
        <position position="9"/>
    </location>
</feature>
<protein>
    <recommendedName>
        <fullName evidence="12">Histidine biosynthesis bifunctional protein HisB</fullName>
    </recommendedName>
    <domain>
        <recommendedName>
            <fullName evidence="12">Histidinol-phosphatase</fullName>
            <ecNumber evidence="12">3.1.3.15</ecNumber>
        </recommendedName>
    </domain>
    <domain>
        <recommendedName>
            <fullName evidence="12">Imidazoleglycerol-phosphate dehydratase</fullName>
            <shortName evidence="12">IGPD</shortName>
            <ecNumber evidence="12">4.2.1.19</ecNumber>
        </recommendedName>
    </domain>
</protein>
<dbReference type="GO" id="GO:0046872">
    <property type="term" value="F:metal ion binding"/>
    <property type="evidence" value="ECO:0007669"/>
    <property type="project" value="UniProtKB-KW"/>
</dbReference>
<comment type="catalytic activity">
    <reaction evidence="12">
        <text>L-histidinol phosphate + H2O = L-histidinol + phosphate</text>
        <dbReference type="Rhea" id="RHEA:14465"/>
        <dbReference type="ChEBI" id="CHEBI:15377"/>
        <dbReference type="ChEBI" id="CHEBI:43474"/>
        <dbReference type="ChEBI" id="CHEBI:57699"/>
        <dbReference type="ChEBI" id="CHEBI:57980"/>
        <dbReference type="EC" id="3.1.3.15"/>
    </reaction>
</comment>
<evidence type="ECO:0000256" key="2">
    <source>
        <dbReference type="ARBA" id="ARBA00005047"/>
    </source>
</evidence>
<dbReference type="OrthoDB" id="9790411at2"/>
<comment type="catalytic activity">
    <reaction evidence="12">
        <text>D-erythro-1-(imidazol-4-yl)glycerol 3-phosphate = 3-(imidazol-4-yl)-2-oxopropyl phosphate + H2O</text>
        <dbReference type="Rhea" id="RHEA:11040"/>
        <dbReference type="ChEBI" id="CHEBI:15377"/>
        <dbReference type="ChEBI" id="CHEBI:57766"/>
        <dbReference type="ChEBI" id="CHEBI:58278"/>
        <dbReference type="EC" id="4.2.1.19"/>
    </reaction>
</comment>
<dbReference type="InterPro" id="IPR020565">
    <property type="entry name" value="ImidazoleglycerP_deHydtase_CS"/>
</dbReference>
<feature type="region of interest" description="Imidazoleglycerol-phosphate dehydratase" evidence="12">
    <location>
        <begin position="167"/>
        <end position="355"/>
    </location>
</feature>
<evidence type="ECO:0000256" key="8">
    <source>
        <dbReference type="ARBA" id="ARBA00022842"/>
    </source>
</evidence>
<comment type="similarity">
    <text evidence="12">In the N-terminal section; belongs to the histidinol-phosphatase family.</text>
</comment>
<keyword evidence="11 12" id="KW-0511">Multifunctional enzyme</keyword>
<comment type="pathway">
    <text evidence="2 12">Amino-acid biosynthesis; L-histidine biosynthesis; L-histidine from 5-phospho-alpha-D-ribose 1-diphosphate: step 6/9.</text>
</comment>
<keyword evidence="10 12" id="KW-0456">Lyase</keyword>
<evidence type="ECO:0000256" key="11">
    <source>
        <dbReference type="ARBA" id="ARBA00023268"/>
    </source>
</evidence>
<evidence type="ECO:0000256" key="3">
    <source>
        <dbReference type="ARBA" id="ARBA00022490"/>
    </source>
</evidence>
<dbReference type="GO" id="GO:0000105">
    <property type="term" value="P:L-histidine biosynthetic process"/>
    <property type="evidence" value="ECO:0007669"/>
    <property type="project" value="UniProtKB-UniRule"/>
</dbReference>
<dbReference type="NCBIfam" id="TIGR01656">
    <property type="entry name" value="Histidinol-ppas"/>
    <property type="match status" value="1"/>
</dbReference>
<feature type="active site" description="Proton donor" evidence="12">
    <location>
        <position position="11"/>
    </location>
</feature>
<feature type="binding site" evidence="12">
    <location>
        <position position="95"/>
    </location>
    <ligand>
        <name>Zn(2+)</name>
        <dbReference type="ChEBI" id="CHEBI:29105"/>
    </ligand>
</feature>
<dbReference type="Gene3D" id="3.30.230.40">
    <property type="entry name" value="Imidazole glycerol phosphate dehydratase, domain 1"/>
    <property type="match status" value="2"/>
</dbReference>
<proteinExistence type="inferred from homology"/>
<dbReference type="GO" id="GO:0004424">
    <property type="term" value="F:imidazoleglycerol-phosphate dehydratase activity"/>
    <property type="evidence" value="ECO:0007669"/>
    <property type="project" value="UniProtKB-UniRule"/>
</dbReference>
<keyword evidence="7 12" id="KW-0862">Zinc</keyword>
<evidence type="ECO:0000256" key="6">
    <source>
        <dbReference type="ARBA" id="ARBA00022801"/>
    </source>
</evidence>
<dbReference type="CDD" id="cd07914">
    <property type="entry name" value="IGPD"/>
    <property type="match status" value="1"/>
</dbReference>
<dbReference type="Proteomes" id="UP000298566">
    <property type="component" value="Chromosome"/>
</dbReference>
<dbReference type="GO" id="GO:0005737">
    <property type="term" value="C:cytoplasm"/>
    <property type="evidence" value="ECO:0007669"/>
    <property type="project" value="UniProtKB-SubCell"/>
</dbReference>
<comment type="pathway">
    <text evidence="12">Amino-acid biosynthesis; L-histidine biosynthesis; L-histidine from 5-phospho-alpha-D-ribose 1-diphosphate: step 8/9.</text>
</comment>
<dbReference type="NCBIfam" id="NF002111">
    <property type="entry name" value="PRK00951.2-1"/>
    <property type="match status" value="1"/>
</dbReference>
<evidence type="ECO:0000313" key="14">
    <source>
        <dbReference type="Proteomes" id="UP000298566"/>
    </source>
</evidence>
<comment type="cofactor">
    <cofactor evidence="12">
        <name>Zn(2+)</name>
        <dbReference type="ChEBI" id="CHEBI:29105"/>
    </cofactor>
</comment>
<feature type="binding site" evidence="12">
    <location>
        <position position="130"/>
    </location>
    <ligand>
        <name>Mg(2+)</name>
        <dbReference type="ChEBI" id="CHEBI:18420"/>
    </ligand>
</feature>
<comment type="similarity">
    <text evidence="12">In the C-terminal section; belongs to the imidazoleglycerol-phosphate dehydratase family.</text>
</comment>
<dbReference type="NCBIfam" id="TIGR01261">
    <property type="entry name" value="hisB_Nterm"/>
    <property type="match status" value="1"/>
</dbReference>
<dbReference type="PANTHER" id="PTHR23133:SF2">
    <property type="entry name" value="IMIDAZOLEGLYCEROL-PHOSPHATE DEHYDRATASE"/>
    <property type="match status" value="1"/>
</dbReference>
<dbReference type="HAMAP" id="MF_00076">
    <property type="entry name" value="HisB"/>
    <property type="match status" value="1"/>
</dbReference>
<dbReference type="PROSITE" id="PS00955">
    <property type="entry name" value="IGP_DEHYDRATASE_2"/>
    <property type="match status" value="1"/>
</dbReference>
<keyword evidence="8 12" id="KW-0460">Magnesium</keyword>
<comment type="subcellular location">
    <subcellularLocation>
        <location evidence="12">Cytoplasm</location>
    </subcellularLocation>
</comment>
<name>A0A4D6YFI1_BUCMH</name>
<dbReference type="GO" id="GO:0004401">
    <property type="term" value="F:histidinol-phosphatase activity"/>
    <property type="evidence" value="ECO:0007669"/>
    <property type="project" value="UniProtKB-UniRule"/>
</dbReference>
<dbReference type="AlphaFoldDB" id="A0A4D6YFI1"/>
<dbReference type="EC" id="4.2.1.19" evidence="12"/>
<comment type="cofactor">
    <cofactor evidence="1 12">
        <name>Mg(2+)</name>
        <dbReference type="ChEBI" id="CHEBI:18420"/>
    </cofactor>
</comment>
<keyword evidence="9 12" id="KW-0368">Histidine biosynthesis</keyword>
<dbReference type="Pfam" id="PF00475">
    <property type="entry name" value="IGPD"/>
    <property type="match status" value="1"/>
</dbReference>
<dbReference type="Pfam" id="PF08645">
    <property type="entry name" value="PNK3P"/>
    <property type="match status" value="1"/>
</dbReference>
<dbReference type="InterPro" id="IPR020566">
    <property type="entry name" value="His_synth_bifunc_HisB"/>
</dbReference>
<feature type="binding site" evidence="12">
    <location>
        <position position="93"/>
    </location>
    <ligand>
        <name>Zn(2+)</name>
        <dbReference type="ChEBI" id="CHEBI:29105"/>
    </ligand>
</feature>
<dbReference type="InterPro" id="IPR006543">
    <property type="entry name" value="Histidinol-phos"/>
</dbReference>
<dbReference type="NCBIfam" id="NF003937">
    <property type="entry name" value="PRK05446.1"/>
    <property type="match status" value="1"/>
</dbReference>
<feature type="binding site" evidence="12">
    <location>
        <position position="11"/>
    </location>
    <ligand>
        <name>Mg(2+)</name>
        <dbReference type="ChEBI" id="CHEBI:18420"/>
    </ligand>
</feature>
<feature type="region of interest" description="Histidinol-phosphatase" evidence="12">
    <location>
        <begin position="1"/>
        <end position="166"/>
    </location>
</feature>
<dbReference type="InterPro" id="IPR036412">
    <property type="entry name" value="HAD-like_sf"/>
</dbReference>
<dbReference type="PANTHER" id="PTHR23133">
    <property type="entry name" value="IMIDAZOLEGLYCEROL-PHOSPHATE DEHYDRATASE HIS7"/>
    <property type="match status" value="1"/>
</dbReference>